<dbReference type="AlphaFoldDB" id="A0A151KYQ2"/>
<evidence type="ECO:0000313" key="3">
    <source>
        <dbReference type="EMBL" id="KYN88994.1"/>
    </source>
</evidence>
<dbReference type="InterPro" id="IPR001173">
    <property type="entry name" value="Glyco_trans_2-like"/>
</dbReference>
<dbReference type="InterPro" id="IPR029044">
    <property type="entry name" value="Nucleotide-diphossugar_trans"/>
</dbReference>
<comment type="caution">
    <text evidence="3">The sequence shown here is derived from an EMBL/GenBank/DDBJ whole genome shotgun (WGS) entry which is preliminary data.</text>
</comment>
<keyword evidence="1" id="KW-0812">Transmembrane</keyword>
<protein>
    <recommendedName>
        <fullName evidence="2">Glycosyltransferase 2-like domain-containing protein</fullName>
    </recommendedName>
</protein>
<dbReference type="Proteomes" id="UP000075346">
    <property type="component" value="Unassembled WGS sequence"/>
</dbReference>
<dbReference type="InterPro" id="IPR050834">
    <property type="entry name" value="Glycosyltransf_2"/>
</dbReference>
<feature type="transmembrane region" description="Helical" evidence="1">
    <location>
        <begin position="6"/>
        <end position="28"/>
    </location>
</feature>
<keyword evidence="1" id="KW-0472">Membrane</keyword>
<gene>
    <name evidence="3" type="ORF">ATY37_13755</name>
</gene>
<feature type="domain" description="Glycosyltransferase 2-like" evidence="2">
    <location>
        <begin position="22"/>
        <end position="107"/>
    </location>
</feature>
<accession>A0A151KYQ2</accession>
<evidence type="ECO:0000313" key="4">
    <source>
        <dbReference type="Proteomes" id="UP000075346"/>
    </source>
</evidence>
<sequence>MLFYFLIGFLILIGIPLYSLVSIITPSFNSQDWVEKTYISLKSQTYTNWQWIITDDCSIDNTFDLLNDLSKNDSRIKLFKNSVNSGAAVSRNNSISKADGEFIAFIDIPAQLEDAGFKI</sequence>
<reference evidence="4" key="1">
    <citation type="submission" date="2015-12" db="EMBL/GenBank/DDBJ databases">
        <authorList>
            <person name="Shamseldin A."/>
            <person name="Moawad H."/>
            <person name="Abd El-Rahim W.M."/>
            <person name="Sadowsky M.J."/>
        </authorList>
    </citation>
    <scope>NUCLEOTIDE SEQUENCE [LARGE SCALE GENOMIC DNA]</scope>
    <source>
        <strain evidence="4">2538-88</strain>
    </source>
</reference>
<evidence type="ECO:0000256" key="1">
    <source>
        <dbReference type="SAM" id="Phobius"/>
    </source>
</evidence>
<dbReference type="SUPFAM" id="SSF53448">
    <property type="entry name" value="Nucleotide-diphospho-sugar transferases"/>
    <property type="match status" value="1"/>
</dbReference>
<dbReference type="Gene3D" id="3.90.550.10">
    <property type="entry name" value="Spore Coat Polysaccharide Biosynthesis Protein SpsA, Chain A"/>
    <property type="match status" value="1"/>
</dbReference>
<name>A0A151KYQ2_9VIBR</name>
<evidence type="ECO:0000259" key="2">
    <source>
        <dbReference type="Pfam" id="PF00535"/>
    </source>
</evidence>
<dbReference type="PANTHER" id="PTHR43685">
    <property type="entry name" value="GLYCOSYLTRANSFERASE"/>
    <property type="match status" value="1"/>
</dbReference>
<proteinExistence type="predicted"/>
<organism evidence="3 4">
    <name type="scientific">Vibrio cidicii</name>
    <dbReference type="NCBI Taxonomy" id="1763883"/>
    <lineage>
        <taxon>Bacteria</taxon>
        <taxon>Pseudomonadati</taxon>
        <taxon>Pseudomonadota</taxon>
        <taxon>Gammaproteobacteria</taxon>
        <taxon>Vibrionales</taxon>
        <taxon>Vibrionaceae</taxon>
        <taxon>Vibrio</taxon>
    </lineage>
</organism>
<dbReference type="EMBL" id="LOBR01000030">
    <property type="protein sequence ID" value="KYN88994.1"/>
    <property type="molecule type" value="Genomic_DNA"/>
</dbReference>
<dbReference type="PANTHER" id="PTHR43685:SF2">
    <property type="entry name" value="GLYCOSYLTRANSFERASE 2-LIKE DOMAIN-CONTAINING PROTEIN"/>
    <property type="match status" value="1"/>
</dbReference>
<dbReference type="Pfam" id="PF00535">
    <property type="entry name" value="Glycos_transf_2"/>
    <property type="match status" value="1"/>
</dbReference>
<keyword evidence="1" id="KW-1133">Transmembrane helix</keyword>